<keyword evidence="9" id="KW-0092">Biotin</keyword>
<dbReference type="GO" id="GO:0046872">
    <property type="term" value="F:metal ion binding"/>
    <property type="evidence" value="ECO:0007669"/>
    <property type="project" value="InterPro"/>
</dbReference>
<dbReference type="FunFam" id="2.40.50.100:FF:000003">
    <property type="entry name" value="Acetyl-CoA carboxylase biotin carboxyl carrier protein"/>
    <property type="match status" value="1"/>
</dbReference>
<dbReference type="GO" id="GO:0005759">
    <property type="term" value="C:mitochondrial matrix"/>
    <property type="evidence" value="ECO:0007669"/>
    <property type="project" value="UniProtKB-SubCell"/>
</dbReference>
<keyword evidence="17" id="KW-1185">Reference proteome</keyword>
<dbReference type="PANTHER" id="PTHR18866">
    <property type="entry name" value="CARBOXYLASE:PYRUVATE/ACETYL-COA/PROPIONYL-COA CARBOXYLASE"/>
    <property type="match status" value="1"/>
</dbReference>
<dbReference type="InterPro" id="IPR011054">
    <property type="entry name" value="Rudment_hybrid_motif"/>
</dbReference>
<protein>
    <submittedName>
        <fullName evidence="16">Uncharacterized protein</fullName>
    </submittedName>
</protein>
<feature type="region of interest" description="Disordered" evidence="12">
    <location>
        <begin position="692"/>
        <end position="721"/>
    </location>
</feature>
<evidence type="ECO:0000259" key="13">
    <source>
        <dbReference type="PROSITE" id="PS50968"/>
    </source>
</evidence>
<dbReference type="SUPFAM" id="SSF56059">
    <property type="entry name" value="Glutathione synthetase ATP-binding domain-like"/>
    <property type="match status" value="1"/>
</dbReference>
<dbReference type="Gene3D" id="2.40.50.100">
    <property type="match status" value="1"/>
</dbReference>
<evidence type="ECO:0000256" key="8">
    <source>
        <dbReference type="ARBA" id="ARBA00023128"/>
    </source>
</evidence>
<evidence type="ECO:0000256" key="5">
    <source>
        <dbReference type="ARBA" id="ARBA00022741"/>
    </source>
</evidence>
<feature type="compositionally biased region" description="Basic and acidic residues" evidence="12">
    <location>
        <begin position="695"/>
        <end position="704"/>
    </location>
</feature>
<evidence type="ECO:0000256" key="6">
    <source>
        <dbReference type="ARBA" id="ARBA00022840"/>
    </source>
</evidence>
<dbReference type="Pfam" id="PF00289">
    <property type="entry name" value="Biotin_carb_N"/>
    <property type="match status" value="1"/>
</dbReference>
<dbReference type="InterPro" id="IPR001882">
    <property type="entry name" value="Biotin_BS"/>
</dbReference>
<dbReference type="PROSITE" id="PS00867">
    <property type="entry name" value="CPSASE_2"/>
    <property type="match status" value="1"/>
</dbReference>
<dbReference type="Pfam" id="PF00364">
    <property type="entry name" value="Biotin_lipoyl"/>
    <property type="match status" value="1"/>
</dbReference>
<dbReference type="Proteomes" id="UP000006727">
    <property type="component" value="Chromosome 18"/>
</dbReference>
<dbReference type="PROSITE" id="PS50979">
    <property type="entry name" value="BC"/>
    <property type="match status" value="1"/>
</dbReference>
<proteinExistence type="predicted"/>
<dbReference type="GO" id="GO:0006552">
    <property type="term" value="P:L-leucine catabolic process"/>
    <property type="evidence" value="ECO:0007669"/>
    <property type="project" value="EnsemblPlants"/>
</dbReference>
<dbReference type="NCBIfam" id="NF006367">
    <property type="entry name" value="PRK08591.1"/>
    <property type="match status" value="1"/>
</dbReference>
<dbReference type="InterPro" id="IPR011764">
    <property type="entry name" value="Biotin_carboxylation_dom"/>
</dbReference>
<keyword evidence="5 11" id="KW-0547">Nucleotide-binding</keyword>
<comment type="subunit">
    <text evidence="10">Probably a heterodimer composed of biotin-containing alpha subunits and beta subunits.</text>
</comment>
<dbReference type="FunFam" id="3.30.470.20:FF:000028">
    <property type="entry name" value="Methylcrotonoyl-CoA carboxylase subunit alpha, mitochondrial"/>
    <property type="match status" value="1"/>
</dbReference>
<keyword evidence="7" id="KW-0809">Transit peptide</keyword>
<evidence type="ECO:0000256" key="10">
    <source>
        <dbReference type="ARBA" id="ARBA00062371"/>
    </source>
</evidence>
<dbReference type="GO" id="GO:0005739">
    <property type="term" value="C:mitochondrion"/>
    <property type="evidence" value="ECO:0000318"/>
    <property type="project" value="GO_Central"/>
</dbReference>
<dbReference type="SUPFAM" id="SSF51230">
    <property type="entry name" value="Single hybrid motif"/>
    <property type="match status" value="1"/>
</dbReference>
<evidence type="ECO:0000256" key="3">
    <source>
        <dbReference type="ARBA" id="ARBA00005023"/>
    </source>
</evidence>
<dbReference type="GO" id="GO:0005524">
    <property type="term" value="F:ATP binding"/>
    <property type="evidence" value="ECO:0007669"/>
    <property type="project" value="UniProtKB-UniRule"/>
</dbReference>
<dbReference type="CDD" id="cd06850">
    <property type="entry name" value="biotinyl_domain"/>
    <property type="match status" value="1"/>
</dbReference>
<feature type="domain" description="Biotin carboxylation" evidence="15">
    <location>
        <begin position="91"/>
        <end position="538"/>
    </location>
</feature>
<dbReference type="EnsemblPlants" id="Pp3c18_10570V3.3">
    <property type="protein sequence ID" value="Pp3c18_10570V3.3"/>
    <property type="gene ID" value="Pp3c18_10570"/>
</dbReference>
<dbReference type="GO" id="GO:0004485">
    <property type="term" value="F:methylcrotonoyl-CoA carboxylase activity"/>
    <property type="evidence" value="ECO:0007669"/>
    <property type="project" value="EnsemblPlants"/>
</dbReference>
<dbReference type="EnsemblPlants" id="Pp3c18_10570V3.4">
    <property type="protein sequence ID" value="Pp3c18_10570V3.4"/>
    <property type="gene ID" value="Pp3c18_10570"/>
</dbReference>
<evidence type="ECO:0000256" key="9">
    <source>
        <dbReference type="ARBA" id="ARBA00023267"/>
    </source>
</evidence>
<comment type="pathway">
    <text evidence="3">Amino-acid degradation.</text>
</comment>
<dbReference type="Pfam" id="PF19331">
    <property type="entry name" value="MCCA_BT"/>
    <property type="match status" value="1"/>
</dbReference>
<dbReference type="PROSITE" id="PS00866">
    <property type="entry name" value="CPSASE_1"/>
    <property type="match status" value="1"/>
</dbReference>
<dbReference type="PANTHER" id="PTHR18866:SF33">
    <property type="entry name" value="METHYLCROTONOYL-COA CARBOXYLASE SUBUNIT ALPHA, MITOCHONDRIAL-RELATED"/>
    <property type="match status" value="1"/>
</dbReference>
<comment type="subcellular location">
    <subcellularLocation>
        <location evidence="2">Mitochondrion matrix</location>
    </subcellularLocation>
</comment>
<keyword evidence="4" id="KW-0436">Ligase</keyword>
<dbReference type="FunFam" id="3.30.1490.20:FF:000003">
    <property type="entry name" value="acetyl-CoA carboxylase isoform X1"/>
    <property type="match status" value="1"/>
</dbReference>
<keyword evidence="8" id="KW-0496">Mitochondrion</keyword>
<feature type="domain" description="ATP-grasp" evidence="14">
    <location>
        <begin position="210"/>
        <end position="408"/>
    </location>
</feature>
<accession>A0A7I4F8T0</accession>
<dbReference type="InterPro" id="IPR045774">
    <property type="entry name" value="MCCA_BT_dom"/>
</dbReference>
<dbReference type="InterPro" id="IPR016185">
    <property type="entry name" value="PreATP-grasp_dom_sf"/>
</dbReference>
<evidence type="ECO:0000256" key="12">
    <source>
        <dbReference type="SAM" id="MobiDB-lite"/>
    </source>
</evidence>
<dbReference type="SMART" id="SM00878">
    <property type="entry name" value="Biotin_carb_C"/>
    <property type="match status" value="1"/>
</dbReference>
<dbReference type="InterPro" id="IPR050856">
    <property type="entry name" value="Biotin_carboxylase_complex"/>
</dbReference>
<evidence type="ECO:0000259" key="15">
    <source>
        <dbReference type="PROSITE" id="PS50979"/>
    </source>
</evidence>
<name>A0A7I4F8T0_PHYPA</name>
<dbReference type="InterPro" id="IPR000089">
    <property type="entry name" value="Biotin_lipoyl"/>
</dbReference>
<dbReference type="SUPFAM" id="SSF52440">
    <property type="entry name" value="PreATP-grasp domain"/>
    <property type="match status" value="1"/>
</dbReference>
<gene>
    <name evidence="16" type="primary">LOC112295470</name>
</gene>
<dbReference type="Gramene" id="Pp3c18_10570V3.4">
    <property type="protein sequence ID" value="Pp3c18_10570V3.4"/>
    <property type="gene ID" value="Pp3c18_10570"/>
</dbReference>
<evidence type="ECO:0000313" key="17">
    <source>
        <dbReference type="Proteomes" id="UP000006727"/>
    </source>
</evidence>
<dbReference type="Pfam" id="PF02785">
    <property type="entry name" value="Biotin_carb_C"/>
    <property type="match status" value="1"/>
</dbReference>
<organism evidence="16 17">
    <name type="scientific">Physcomitrium patens</name>
    <name type="common">Spreading-leaved earth moss</name>
    <name type="synonym">Physcomitrella patens</name>
    <dbReference type="NCBI Taxonomy" id="3218"/>
    <lineage>
        <taxon>Eukaryota</taxon>
        <taxon>Viridiplantae</taxon>
        <taxon>Streptophyta</taxon>
        <taxon>Embryophyta</taxon>
        <taxon>Bryophyta</taxon>
        <taxon>Bryophytina</taxon>
        <taxon>Bryopsida</taxon>
        <taxon>Funariidae</taxon>
        <taxon>Funariales</taxon>
        <taxon>Funariaceae</taxon>
        <taxon>Physcomitrium</taxon>
    </lineage>
</organism>
<dbReference type="InterPro" id="IPR005482">
    <property type="entry name" value="Biotin_COase_C"/>
</dbReference>
<comment type="cofactor">
    <cofactor evidence="1">
        <name>biotin</name>
        <dbReference type="ChEBI" id="CHEBI:57586"/>
    </cofactor>
</comment>
<sequence length="794" mass="86179">MGGSGNAYRWALAALGNQTRPAPLRLLKSTQQRAGICSILPLLRRGEDHNILDATSNKTLSVLPLIGYRLSSTHNFSSSSTQGEEIPKAKYIKKILIANRGEIACRVIKTAKKLGVRTVAVYSEGDRHAKHVTMADEAVFIGPALASASYLDGSKILATALATGADAIHPGYGFLSESSKFAELCKQKGVIFIGPPADAIRAMGDKSVAKSLMSAAGVPVVPGYHGEDQNPELLQAEANRISYPVLIKATQGGGGKGMRIVHNEADFLESLASAQRESQAAFGDSRVLIEKYISRPRHIEVQIFADKHGNAVHLNERDCSVQRRHQKIIEEAPAPNITPEFRQRIGQAAVDAAKAVGYVSAGTVEFIVDTISGDFYFMEMNTRLQVEHPVTEMVTGQDLVEWQIRVADGEALPLQQSEVKLMGHSFEARIYAENVPKGFLPAAGRLQHYSPPSASPTVRVETGVGEGDNVSVFYDPMIAKLVVWGRDRSAALTKLIDSLTKFQIAGLPTNIGFLKTLASHHAFAAGDVDTHFIDRFKTDLLPVTQSDSIHEPSLPKATQYGAALAAAASVIKSRQERPDGLNSIWSSGSGFRLNHLYTRMLHLDWRPESGDSTPLPVNLKLTYEKLGNILVEGDKVGKIAVTGKQLPGDGSNLRLNVEEKSVPVSLAQFSQGNTSHIHLWEGDHHHHFSVPVPVHDTDESQEHKKSSHGRHERHPAQGPGAVIAPMAGRVVKIFAANGTRVKKGDSILVLEAMKMEHVVKAPMEGVVKGAELEIGQQVTDSTVLFQIESWIHRV</sequence>
<dbReference type="AlphaFoldDB" id="A0A7I4F8T0"/>
<dbReference type="InterPro" id="IPR005479">
    <property type="entry name" value="CPAse_ATP-bd"/>
</dbReference>
<dbReference type="SUPFAM" id="SSF51246">
    <property type="entry name" value="Rudiment single hybrid motif"/>
    <property type="match status" value="1"/>
</dbReference>
<dbReference type="FunFam" id="3.40.50.20:FF:000010">
    <property type="entry name" value="Propionyl-CoA carboxylase subunit alpha"/>
    <property type="match status" value="1"/>
</dbReference>
<reference evidence="16 17" key="2">
    <citation type="journal article" date="2018" name="Plant J.">
        <title>The Physcomitrella patens chromosome-scale assembly reveals moss genome structure and evolution.</title>
        <authorList>
            <person name="Lang D."/>
            <person name="Ullrich K.K."/>
            <person name="Murat F."/>
            <person name="Fuchs J."/>
            <person name="Jenkins J."/>
            <person name="Haas F.B."/>
            <person name="Piednoel M."/>
            <person name="Gundlach H."/>
            <person name="Van Bel M."/>
            <person name="Meyberg R."/>
            <person name="Vives C."/>
            <person name="Morata J."/>
            <person name="Symeonidi A."/>
            <person name="Hiss M."/>
            <person name="Muchero W."/>
            <person name="Kamisugi Y."/>
            <person name="Saleh O."/>
            <person name="Blanc G."/>
            <person name="Decker E.L."/>
            <person name="van Gessel N."/>
            <person name="Grimwood J."/>
            <person name="Hayes R.D."/>
            <person name="Graham S.W."/>
            <person name="Gunter L.E."/>
            <person name="McDaniel S.F."/>
            <person name="Hoernstein S.N.W."/>
            <person name="Larsson A."/>
            <person name="Li F.W."/>
            <person name="Perroud P.F."/>
            <person name="Phillips J."/>
            <person name="Ranjan P."/>
            <person name="Rokshar D.S."/>
            <person name="Rothfels C.J."/>
            <person name="Schneider L."/>
            <person name="Shu S."/>
            <person name="Stevenson D.W."/>
            <person name="Thummler F."/>
            <person name="Tillich M."/>
            <person name="Villarreal Aguilar J.C."/>
            <person name="Widiez T."/>
            <person name="Wong G.K."/>
            <person name="Wymore A."/>
            <person name="Zhang Y."/>
            <person name="Zimmer A.D."/>
            <person name="Quatrano R.S."/>
            <person name="Mayer K.F.X."/>
            <person name="Goodstein D."/>
            <person name="Casacuberta J.M."/>
            <person name="Vandepoele K."/>
            <person name="Reski R."/>
            <person name="Cuming A.C."/>
            <person name="Tuskan G.A."/>
            <person name="Maumus F."/>
            <person name="Salse J."/>
            <person name="Schmutz J."/>
            <person name="Rensing S.A."/>
        </authorList>
    </citation>
    <scope>NUCLEOTIDE SEQUENCE [LARGE SCALE GENOMIC DNA]</scope>
    <source>
        <strain evidence="16 17">cv. Gransden 2004</strain>
    </source>
</reference>
<evidence type="ECO:0000256" key="7">
    <source>
        <dbReference type="ARBA" id="ARBA00022946"/>
    </source>
</evidence>
<dbReference type="InterPro" id="IPR005481">
    <property type="entry name" value="BC-like_N"/>
</dbReference>
<feature type="domain" description="Lipoyl-binding" evidence="13">
    <location>
        <begin position="713"/>
        <end position="788"/>
    </location>
</feature>
<reference evidence="16" key="3">
    <citation type="submission" date="2020-12" db="UniProtKB">
        <authorList>
            <consortium name="EnsemblPlants"/>
        </authorList>
    </citation>
    <scope>IDENTIFICATION</scope>
</reference>
<evidence type="ECO:0000256" key="11">
    <source>
        <dbReference type="PROSITE-ProRule" id="PRU00409"/>
    </source>
</evidence>
<dbReference type="Pfam" id="PF02786">
    <property type="entry name" value="CPSase_L_D2"/>
    <property type="match status" value="1"/>
</dbReference>
<evidence type="ECO:0000256" key="1">
    <source>
        <dbReference type="ARBA" id="ARBA00001953"/>
    </source>
</evidence>
<dbReference type="PROSITE" id="PS50968">
    <property type="entry name" value="BIOTINYL_LIPOYL"/>
    <property type="match status" value="1"/>
</dbReference>
<evidence type="ECO:0000259" key="14">
    <source>
        <dbReference type="PROSITE" id="PS50975"/>
    </source>
</evidence>
<evidence type="ECO:0000256" key="2">
    <source>
        <dbReference type="ARBA" id="ARBA00004305"/>
    </source>
</evidence>
<dbReference type="InterPro" id="IPR011053">
    <property type="entry name" value="Single_hybrid_motif"/>
</dbReference>
<dbReference type="PROSITE" id="PS00188">
    <property type="entry name" value="BIOTIN"/>
    <property type="match status" value="1"/>
</dbReference>
<dbReference type="Gene3D" id="3.30.470.20">
    <property type="entry name" value="ATP-grasp fold, B domain"/>
    <property type="match status" value="1"/>
</dbReference>
<dbReference type="InterPro" id="IPR011761">
    <property type="entry name" value="ATP-grasp"/>
</dbReference>
<dbReference type="EMBL" id="ABEU02000018">
    <property type="status" value="NOT_ANNOTATED_CDS"/>
    <property type="molecule type" value="Genomic_DNA"/>
</dbReference>
<dbReference type="PROSITE" id="PS50975">
    <property type="entry name" value="ATP_GRASP"/>
    <property type="match status" value="1"/>
</dbReference>
<dbReference type="Gramene" id="Pp3c18_10570V3.3">
    <property type="protein sequence ID" value="Pp3c18_10570V3.3"/>
    <property type="gene ID" value="Pp3c18_10570"/>
</dbReference>
<evidence type="ECO:0000313" key="16">
    <source>
        <dbReference type="EnsemblPlants" id="Pp3c18_10570V3.4"/>
    </source>
</evidence>
<keyword evidence="6 11" id="KW-0067">ATP-binding</keyword>
<reference evidence="16 17" key="1">
    <citation type="journal article" date="2008" name="Science">
        <title>The Physcomitrella genome reveals evolutionary insights into the conquest of land by plants.</title>
        <authorList>
            <person name="Rensing S."/>
            <person name="Lang D."/>
            <person name="Zimmer A."/>
            <person name="Terry A."/>
            <person name="Salamov A."/>
            <person name="Shapiro H."/>
            <person name="Nishiyama T."/>
            <person name="Perroud P.-F."/>
            <person name="Lindquist E."/>
            <person name="Kamisugi Y."/>
            <person name="Tanahashi T."/>
            <person name="Sakakibara K."/>
            <person name="Fujita T."/>
            <person name="Oishi K."/>
            <person name="Shin-I T."/>
            <person name="Kuroki Y."/>
            <person name="Toyoda A."/>
            <person name="Suzuki Y."/>
            <person name="Hashimoto A."/>
            <person name="Yamaguchi K."/>
            <person name="Sugano A."/>
            <person name="Kohara Y."/>
            <person name="Fujiyama A."/>
            <person name="Anterola A."/>
            <person name="Aoki S."/>
            <person name="Ashton N."/>
            <person name="Barbazuk W.B."/>
            <person name="Barker E."/>
            <person name="Bennetzen J."/>
            <person name="Bezanilla M."/>
            <person name="Blankenship R."/>
            <person name="Cho S.H."/>
            <person name="Dutcher S."/>
            <person name="Estelle M."/>
            <person name="Fawcett J.A."/>
            <person name="Gundlach H."/>
            <person name="Hanada K."/>
            <person name="Heyl A."/>
            <person name="Hicks K.A."/>
            <person name="Hugh J."/>
            <person name="Lohr M."/>
            <person name="Mayer K."/>
            <person name="Melkozernov A."/>
            <person name="Murata T."/>
            <person name="Nelson D."/>
            <person name="Pils B."/>
            <person name="Prigge M."/>
            <person name="Reiss B."/>
            <person name="Renner T."/>
            <person name="Rombauts S."/>
            <person name="Rushton P."/>
            <person name="Sanderfoot A."/>
            <person name="Schween G."/>
            <person name="Shiu S.-H."/>
            <person name="Stueber K."/>
            <person name="Theodoulou F.L."/>
            <person name="Tu H."/>
            <person name="Van de Peer Y."/>
            <person name="Verrier P.J."/>
            <person name="Waters E."/>
            <person name="Wood A."/>
            <person name="Yang L."/>
            <person name="Cove D."/>
            <person name="Cuming A."/>
            <person name="Hasebe M."/>
            <person name="Lucas S."/>
            <person name="Mishler D.B."/>
            <person name="Reski R."/>
            <person name="Grigoriev I."/>
            <person name="Quatrano R.S."/>
            <person name="Boore J.L."/>
        </authorList>
    </citation>
    <scope>NUCLEOTIDE SEQUENCE [LARGE SCALE GENOMIC DNA]</scope>
    <source>
        <strain evidence="16 17">cv. Gransden 2004</strain>
    </source>
</reference>
<evidence type="ECO:0000256" key="4">
    <source>
        <dbReference type="ARBA" id="ARBA00022598"/>
    </source>
</evidence>